<dbReference type="SUPFAM" id="SSF55785">
    <property type="entry name" value="PYP-like sensor domain (PAS domain)"/>
    <property type="match status" value="2"/>
</dbReference>
<dbReference type="Gene3D" id="3.30.450.20">
    <property type="entry name" value="PAS domain"/>
    <property type="match status" value="1"/>
</dbReference>
<evidence type="ECO:0000259" key="1">
    <source>
        <dbReference type="SMART" id="SM00091"/>
    </source>
</evidence>
<accession>A0AAU8AI58</accession>
<dbReference type="Pfam" id="PF12860">
    <property type="entry name" value="PAS_7"/>
    <property type="match status" value="1"/>
</dbReference>
<reference evidence="2" key="1">
    <citation type="submission" date="2023-02" db="EMBL/GenBank/DDBJ databases">
        <title>Description and genomic characterization of Salipiger bruguierae sp. nov., isolated from the sediment of mangrove plant Bruguiera sexangula.</title>
        <authorList>
            <person name="Long M."/>
        </authorList>
    </citation>
    <scope>NUCLEOTIDE SEQUENCE</scope>
    <source>
        <strain evidence="2">H15</strain>
    </source>
</reference>
<dbReference type="InterPro" id="IPR000014">
    <property type="entry name" value="PAS"/>
</dbReference>
<dbReference type="EMBL" id="CP123384">
    <property type="protein sequence ID" value="XCC94632.1"/>
    <property type="molecule type" value="Genomic_DNA"/>
</dbReference>
<organism evidence="2">
    <name type="scientific">Alloyangia sp. H15</name>
    <dbReference type="NCBI Taxonomy" id="3029062"/>
    <lineage>
        <taxon>Bacteria</taxon>
        <taxon>Pseudomonadati</taxon>
        <taxon>Pseudomonadota</taxon>
        <taxon>Alphaproteobacteria</taxon>
        <taxon>Rhodobacterales</taxon>
        <taxon>Roseobacteraceae</taxon>
        <taxon>Alloyangia</taxon>
    </lineage>
</organism>
<dbReference type="SMART" id="SM00091">
    <property type="entry name" value="PAS"/>
    <property type="match status" value="3"/>
</dbReference>
<sequence>MDLTVALAIGIGACFAALTGALILREPRDTNGPARSPEPGPASAADTQILMAGGRVIDMTRAARHMLDLAPEDAPGWPDLRQRLEPFFGPLPETAPRVSASYAALHAPGSELVLSPEGTSLRLSVRAPFLPAGQQLKLLQEQQDLPRLRRAVALVPSPIWQSDEADAVIWYNAAYEDACAQVGADPTGPAPFELAVANGSDTRRNRTALGARGEESQFWYEVQSHRTRNGWIHFATNIDAIIRSEVNQRNFLQTLTRIFAHLPIGLAVFDRDRRLALFNPALIDLTSLPAEFLSTRPNLMSFFDALREGRMMPEPKNYQSWREHLSGVIAAASSDLYVETWELPSGLTYRITGRPHPDAGIALLFEDISSEISLTRRFRQELEQVHSVLDCLEDAVAVFSHQGGLSFCNEAYARLWDDDPDTRVAELSVAGATARWQAACAPSPIWGDIRDFVLSLRERASWDAPLDMLDGTPLLCRVDPMPGGATLVRFTERTVAAHAPG</sequence>
<protein>
    <submittedName>
        <fullName evidence="2">PAS-domain containing protein</fullName>
    </submittedName>
</protein>
<feature type="domain" description="PAS" evidence="1">
    <location>
        <begin position="146"/>
        <end position="212"/>
    </location>
</feature>
<feature type="domain" description="PAS" evidence="1">
    <location>
        <begin position="383"/>
        <end position="445"/>
    </location>
</feature>
<name>A0AAU8AI58_9RHOB</name>
<evidence type="ECO:0000313" key="2">
    <source>
        <dbReference type="EMBL" id="XCC94632.1"/>
    </source>
</evidence>
<dbReference type="RefSeq" id="WP_353473458.1">
    <property type="nucleotide sequence ID" value="NZ_CP123384.1"/>
</dbReference>
<gene>
    <name evidence="2" type="ORF">PVT71_05285</name>
</gene>
<dbReference type="AlphaFoldDB" id="A0AAU8AI58"/>
<dbReference type="InterPro" id="IPR035965">
    <property type="entry name" value="PAS-like_dom_sf"/>
</dbReference>
<feature type="domain" description="PAS" evidence="1">
    <location>
        <begin position="253"/>
        <end position="320"/>
    </location>
</feature>
<proteinExistence type="predicted"/>